<dbReference type="InterPro" id="IPR036390">
    <property type="entry name" value="WH_DNA-bd_sf"/>
</dbReference>
<dbReference type="OMA" id="MHIHASL"/>
<sequence>MAASTVNRWTLMLRAADMDGFYDAADQLRSKLLQHALIKDRSYHLKVRTLPLACATAHLAVMKYPQCFKGNELVDYLVYSEECSTRAEATMLGSSFIMFGVMHHVVDDHLFKDEGLFYRFRRDDDTFLADKRSYRILIHKAMHIHASLHASGIMIKDRDYGARTFRRCFIGRELVPWLIVQELCRDKEDALALGSLLLQQGFIRHVTDDHDFKEDYLFYRFCVDDLQAPDALAGDEAGLREVHMNIEGVRIDENFVLHGGVEEQVPEPPPRSLDFEQVLRNAYSMQMRAIKSLPWFHDVCSREEAERRLQSFSCEDGAWLIRLSGEVCS</sequence>
<dbReference type="InParanoid" id="A9V7W3"/>
<dbReference type="KEGG" id="mbr:MONBRDRAFT_33845"/>
<dbReference type="GO" id="GO:0030291">
    <property type="term" value="F:protein serine/threonine kinase inhibitor activity"/>
    <property type="evidence" value="ECO:0000318"/>
    <property type="project" value="GO_Central"/>
</dbReference>
<dbReference type="Pfam" id="PF00610">
    <property type="entry name" value="DEP"/>
    <property type="match status" value="2"/>
</dbReference>
<dbReference type="AlphaFoldDB" id="A9V7W3"/>
<evidence type="ECO:0000313" key="2">
    <source>
        <dbReference type="EMBL" id="EDQ86445.1"/>
    </source>
</evidence>
<dbReference type="Proteomes" id="UP000001357">
    <property type="component" value="Unassembled WGS sequence"/>
</dbReference>
<accession>A9V7W3</accession>
<dbReference type="RefSeq" id="XP_001748835.1">
    <property type="nucleotide sequence ID" value="XM_001748783.1"/>
</dbReference>
<dbReference type="InterPro" id="IPR036388">
    <property type="entry name" value="WH-like_DNA-bd_sf"/>
</dbReference>
<dbReference type="STRING" id="81824.A9V7W3"/>
<dbReference type="PANTHER" id="PTHR22829:SF16">
    <property type="entry name" value="PH DOMAIN-CONTAINING PROTEIN"/>
    <property type="match status" value="1"/>
</dbReference>
<dbReference type="GO" id="GO:0005085">
    <property type="term" value="F:guanyl-nucleotide exchange factor activity"/>
    <property type="evidence" value="ECO:0000318"/>
    <property type="project" value="GO_Central"/>
</dbReference>
<dbReference type="InterPro" id="IPR036860">
    <property type="entry name" value="SH2_dom_sf"/>
</dbReference>
<dbReference type="PROSITE" id="PS50186">
    <property type="entry name" value="DEP"/>
    <property type="match status" value="2"/>
</dbReference>
<dbReference type="GO" id="GO:0005096">
    <property type="term" value="F:GTPase activator activity"/>
    <property type="evidence" value="ECO:0000318"/>
    <property type="project" value="GO_Central"/>
</dbReference>
<dbReference type="SMART" id="SM00049">
    <property type="entry name" value="DEP"/>
    <property type="match status" value="2"/>
</dbReference>
<gene>
    <name evidence="2" type="ORF">MONBRDRAFT_33845</name>
</gene>
<dbReference type="GO" id="GO:0035556">
    <property type="term" value="P:intracellular signal transduction"/>
    <property type="evidence" value="ECO:0007669"/>
    <property type="project" value="InterPro"/>
</dbReference>
<dbReference type="CDD" id="cd00173">
    <property type="entry name" value="SH2"/>
    <property type="match status" value="1"/>
</dbReference>
<evidence type="ECO:0000313" key="3">
    <source>
        <dbReference type="Proteomes" id="UP000001357"/>
    </source>
</evidence>
<dbReference type="SUPFAM" id="SSF46785">
    <property type="entry name" value="Winged helix' DNA-binding domain"/>
    <property type="match status" value="2"/>
</dbReference>
<keyword evidence="3" id="KW-1185">Reference proteome</keyword>
<dbReference type="GeneID" id="5894035"/>
<dbReference type="InterPro" id="IPR000591">
    <property type="entry name" value="DEP_dom"/>
</dbReference>
<protein>
    <recommendedName>
        <fullName evidence="1">DEP domain-containing protein</fullName>
    </recommendedName>
</protein>
<dbReference type="Gene3D" id="1.10.10.10">
    <property type="entry name" value="Winged helix-like DNA-binding domain superfamily/Winged helix DNA-binding domain"/>
    <property type="match status" value="2"/>
</dbReference>
<dbReference type="Gene3D" id="3.30.505.10">
    <property type="entry name" value="SH2 domain"/>
    <property type="match status" value="1"/>
</dbReference>
<proteinExistence type="predicted"/>
<dbReference type="SUPFAM" id="SSF55550">
    <property type="entry name" value="SH2 domain"/>
    <property type="match status" value="1"/>
</dbReference>
<feature type="domain" description="DEP" evidence="1">
    <location>
        <begin position="64"/>
        <end position="122"/>
    </location>
</feature>
<dbReference type="CDD" id="cd04371">
    <property type="entry name" value="DEP"/>
    <property type="match status" value="1"/>
</dbReference>
<dbReference type="EMBL" id="CH991566">
    <property type="protein sequence ID" value="EDQ86445.1"/>
    <property type="molecule type" value="Genomic_DNA"/>
</dbReference>
<name>A9V7W3_MONBE</name>
<feature type="domain" description="DEP" evidence="1">
    <location>
        <begin position="149"/>
        <end position="223"/>
    </location>
</feature>
<dbReference type="InterPro" id="IPR051832">
    <property type="entry name" value="mTOR-Rac_regulators"/>
</dbReference>
<evidence type="ECO:0000259" key="1">
    <source>
        <dbReference type="PROSITE" id="PS50186"/>
    </source>
</evidence>
<dbReference type="PANTHER" id="PTHR22829">
    <property type="entry name" value="DEP DOMAIN PROTEIN"/>
    <property type="match status" value="1"/>
</dbReference>
<reference evidence="2 3" key="1">
    <citation type="journal article" date="2008" name="Nature">
        <title>The genome of the choanoflagellate Monosiga brevicollis and the origin of metazoans.</title>
        <authorList>
            <consortium name="JGI Sequencing"/>
            <person name="King N."/>
            <person name="Westbrook M.J."/>
            <person name="Young S.L."/>
            <person name="Kuo A."/>
            <person name="Abedin M."/>
            <person name="Chapman J."/>
            <person name="Fairclough S."/>
            <person name="Hellsten U."/>
            <person name="Isogai Y."/>
            <person name="Letunic I."/>
            <person name="Marr M."/>
            <person name="Pincus D."/>
            <person name="Putnam N."/>
            <person name="Rokas A."/>
            <person name="Wright K.J."/>
            <person name="Zuzow R."/>
            <person name="Dirks W."/>
            <person name="Good M."/>
            <person name="Goodstein D."/>
            <person name="Lemons D."/>
            <person name="Li W."/>
            <person name="Lyons J.B."/>
            <person name="Morris A."/>
            <person name="Nichols S."/>
            <person name="Richter D.J."/>
            <person name="Salamov A."/>
            <person name="Bork P."/>
            <person name="Lim W.A."/>
            <person name="Manning G."/>
            <person name="Miller W.T."/>
            <person name="McGinnis W."/>
            <person name="Shapiro H."/>
            <person name="Tjian R."/>
            <person name="Grigoriev I.V."/>
            <person name="Rokhsar D."/>
        </authorList>
    </citation>
    <scope>NUCLEOTIDE SEQUENCE [LARGE SCALE GENOMIC DNA]</scope>
    <source>
        <strain evidence="3">MX1 / ATCC 50154</strain>
    </source>
</reference>
<organism evidence="2 3">
    <name type="scientific">Monosiga brevicollis</name>
    <name type="common">Choanoflagellate</name>
    <dbReference type="NCBI Taxonomy" id="81824"/>
    <lineage>
        <taxon>Eukaryota</taxon>
        <taxon>Choanoflagellata</taxon>
        <taxon>Craspedida</taxon>
        <taxon>Salpingoecidae</taxon>
        <taxon>Monosiga</taxon>
    </lineage>
</organism>